<dbReference type="Pfam" id="PF04472">
    <property type="entry name" value="SepF"/>
    <property type="match status" value="1"/>
</dbReference>
<feature type="transmembrane region" description="Helical" evidence="1">
    <location>
        <begin position="6"/>
        <end position="31"/>
    </location>
</feature>
<evidence type="ECO:0000313" key="3">
    <source>
        <dbReference type="Proteomes" id="UP001501218"/>
    </source>
</evidence>
<proteinExistence type="predicted"/>
<dbReference type="Proteomes" id="UP001501218">
    <property type="component" value="Unassembled WGS sequence"/>
</dbReference>
<sequence>MMQGMAFAQLALGYLQILVWPVTVCFILWIGSRVALRLTARGNLAPVASPSREITDSGDSSLVRIGEWVNESEELTSLAAPSRADPVIHLRGTVRLAPTEYREAVQDIHGNMAAKRVSVLDLTAADERTARRIIDFCTGVVIASKGHAHKVSTSSVILIPSSDDPS</sequence>
<protein>
    <recommendedName>
        <fullName evidence="4">Cell division protein SepF</fullName>
    </recommendedName>
</protein>
<comment type="caution">
    <text evidence="2">The sequence shown here is derived from an EMBL/GenBank/DDBJ whole genome shotgun (WGS) entry which is preliminary data.</text>
</comment>
<evidence type="ECO:0000256" key="1">
    <source>
        <dbReference type="SAM" id="Phobius"/>
    </source>
</evidence>
<dbReference type="Gene3D" id="3.30.110.150">
    <property type="entry name" value="SepF-like protein"/>
    <property type="match status" value="1"/>
</dbReference>
<organism evidence="2 3">
    <name type="scientific">Saccharopolyspora halophila</name>
    <dbReference type="NCBI Taxonomy" id="405551"/>
    <lineage>
        <taxon>Bacteria</taxon>
        <taxon>Bacillati</taxon>
        <taxon>Actinomycetota</taxon>
        <taxon>Actinomycetes</taxon>
        <taxon>Pseudonocardiales</taxon>
        <taxon>Pseudonocardiaceae</taxon>
        <taxon>Saccharopolyspora</taxon>
    </lineage>
</organism>
<keyword evidence="3" id="KW-1185">Reference proteome</keyword>
<dbReference type="InterPro" id="IPR038594">
    <property type="entry name" value="SepF-like_sf"/>
</dbReference>
<dbReference type="InterPro" id="IPR007561">
    <property type="entry name" value="Cell_div_SepF/SepF-rel"/>
</dbReference>
<keyword evidence="1" id="KW-0812">Transmembrane</keyword>
<keyword evidence="1" id="KW-0472">Membrane</keyword>
<accession>A0ABP5TVU8</accession>
<reference evidence="3" key="1">
    <citation type="journal article" date="2019" name="Int. J. Syst. Evol. Microbiol.">
        <title>The Global Catalogue of Microorganisms (GCM) 10K type strain sequencing project: providing services to taxonomists for standard genome sequencing and annotation.</title>
        <authorList>
            <consortium name="The Broad Institute Genomics Platform"/>
            <consortium name="The Broad Institute Genome Sequencing Center for Infectious Disease"/>
            <person name="Wu L."/>
            <person name="Ma J."/>
        </authorList>
    </citation>
    <scope>NUCLEOTIDE SEQUENCE [LARGE SCALE GENOMIC DNA]</scope>
    <source>
        <strain evidence="3">JCM 16221</strain>
    </source>
</reference>
<evidence type="ECO:0008006" key="4">
    <source>
        <dbReference type="Google" id="ProtNLM"/>
    </source>
</evidence>
<evidence type="ECO:0000313" key="2">
    <source>
        <dbReference type="EMBL" id="GAA2361961.1"/>
    </source>
</evidence>
<dbReference type="EMBL" id="BAAARA010000023">
    <property type="protein sequence ID" value="GAA2361961.1"/>
    <property type="molecule type" value="Genomic_DNA"/>
</dbReference>
<dbReference type="RefSeq" id="WP_425564767.1">
    <property type="nucleotide sequence ID" value="NZ_BAAARA010000023.1"/>
</dbReference>
<keyword evidence="1" id="KW-1133">Transmembrane helix</keyword>
<gene>
    <name evidence="2" type="ORF">GCM10009854_46840</name>
</gene>
<name>A0ABP5TVU8_9PSEU</name>